<accession>A0A5B7J699</accession>
<dbReference type="AlphaFoldDB" id="A0A5B7J699"/>
<dbReference type="EMBL" id="VSRR010076272">
    <property type="protein sequence ID" value="MPC87994.1"/>
    <property type="molecule type" value="Genomic_DNA"/>
</dbReference>
<organism evidence="1 2">
    <name type="scientific">Portunus trituberculatus</name>
    <name type="common">Swimming crab</name>
    <name type="synonym">Neptunus trituberculatus</name>
    <dbReference type="NCBI Taxonomy" id="210409"/>
    <lineage>
        <taxon>Eukaryota</taxon>
        <taxon>Metazoa</taxon>
        <taxon>Ecdysozoa</taxon>
        <taxon>Arthropoda</taxon>
        <taxon>Crustacea</taxon>
        <taxon>Multicrustacea</taxon>
        <taxon>Malacostraca</taxon>
        <taxon>Eumalacostraca</taxon>
        <taxon>Eucarida</taxon>
        <taxon>Decapoda</taxon>
        <taxon>Pleocyemata</taxon>
        <taxon>Brachyura</taxon>
        <taxon>Eubrachyura</taxon>
        <taxon>Portunoidea</taxon>
        <taxon>Portunidae</taxon>
        <taxon>Portuninae</taxon>
        <taxon>Portunus</taxon>
    </lineage>
</organism>
<evidence type="ECO:0000313" key="2">
    <source>
        <dbReference type="Proteomes" id="UP000324222"/>
    </source>
</evidence>
<name>A0A5B7J699_PORTR</name>
<comment type="caution">
    <text evidence="1">The sequence shown here is derived from an EMBL/GenBank/DDBJ whole genome shotgun (WGS) entry which is preliminary data.</text>
</comment>
<proteinExistence type="predicted"/>
<dbReference type="Proteomes" id="UP000324222">
    <property type="component" value="Unassembled WGS sequence"/>
</dbReference>
<sequence length="72" mass="8056">MCYNVFAHLPDFTGRMHTLAHPVEQHFPLPEQSASLEHWSCSPSGHSEASIIRLGHRPSLAGKAVGETRHWN</sequence>
<keyword evidence="2" id="KW-1185">Reference proteome</keyword>
<evidence type="ECO:0000313" key="1">
    <source>
        <dbReference type="EMBL" id="MPC87994.1"/>
    </source>
</evidence>
<gene>
    <name evidence="1" type="ORF">E2C01_082883</name>
</gene>
<protein>
    <submittedName>
        <fullName evidence="1">Uncharacterized protein</fullName>
    </submittedName>
</protein>
<reference evidence="1 2" key="1">
    <citation type="submission" date="2019-05" db="EMBL/GenBank/DDBJ databases">
        <title>Another draft genome of Portunus trituberculatus and its Hox gene families provides insights of decapod evolution.</title>
        <authorList>
            <person name="Jeong J.-H."/>
            <person name="Song I."/>
            <person name="Kim S."/>
            <person name="Choi T."/>
            <person name="Kim D."/>
            <person name="Ryu S."/>
            <person name="Kim W."/>
        </authorList>
    </citation>
    <scope>NUCLEOTIDE SEQUENCE [LARGE SCALE GENOMIC DNA]</scope>
    <source>
        <tissue evidence="1">Muscle</tissue>
    </source>
</reference>